<evidence type="ECO:0000313" key="2">
    <source>
        <dbReference type="EMBL" id="RLZ11905.1"/>
    </source>
</evidence>
<dbReference type="OrthoDB" id="1441655at2"/>
<gene>
    <name evidence="2" type="ORF">EAH69_02995</name>
</gene>
<dbReference type="RefSeq" id="WP_121933714.1">
    <property type="nucleotide sequence ID" value="NZ_RDOJ01000003.1"/>
</dbReference>
<evidence type="ECO:0008006" key="4">
    <source>
        <dbReference type="Google" id="ProtNLM"/>
    </source>
</evidence>
<evidence type="ECO:0000313" key="3">
    <source>
        <dbReference type="Proteomes" id="UP000275348"/>
    </source>
</evidence>
<feature type="region of interest" description="Disordered" evidence="1">
    <location>
        <begin position="1"/>
        <end position="32"/>
    </location>
</feature>
<dbReference type="Proteomes" id="UP000275348">
    <property type="component" value="Unassembled WGS sequence"/>
</dbReference>
<dbReference type="AlphaFoldDB" id="A0A3L9MGL8"/>
<name>A0A3L9MGL8_9FLAO</name>
<evidence type="ECO:0000256" key="1">
    <source>
        <dbReference type="SAM" id="MobiDB-lite"/>
    </source>
</evidence>
<sequence>MPSPRRTPVPTELVENQHKRASKPLGSSNGSAFSLKNVINESNEKLEAADEILRDDLPRDNYTLEQVEGYWNKFLDRLKIEHSIPAYNALATTTINLLENNVIQLEFISASSEAEFEIYKSRILNGLRGAINNFYFTIDVKQSEAEAKSHILTTKQKFEAFVEKNPTILKLKEEFGLDLYE</sequence>
<accession>A0A3L9MGL8</accession>
<protein>
    <recommendedName>
        <fullName evidence="4">DNA polymerase III subunit gamma/tau</fullName>
    </recommendedName>
</protein>
<comment type="caution">
    <text evidence="2">The sequence shown here is derived from an EMBL/GenBank/DDBJ whole genome shotgun (WGS) entry which is preliminary data.</text>
</comment>
<reference evidence="2 3" key="1">
    <citation type="submission" date="2018-10" db="EMBL/GenBank/DDBJ databases">
        <authorList>
            <person name="Chen X."/>
        </authorList>
    </citation>
    <scope>NUCLEOTIDE SEQUENCE [LARGE SCALE GENOMIC DNA]</scope>
    <source>
        <strain evidence="2 3">YIM 102668</strain>
    </source>
</reference>
<organism evidence="2 3">
    <name type="scientific">Faecalibacter macacae</name>
    <dbReference type="NCBI Taxonomy" id="1859289"/>
    <lineage>
        <taxon>Bacteria</taxon>
        <taxon>Pseudomonadati</taxon>
        <taxon>Bacteroidota</taxon>
        <taxon>Flavobacteriia</taxon>
        <taxon>Flavobacteriales</taxon>
        <taxon>Weeksellaceae</taxon>
        <taxon>Faecalibacter</taxon>
    </lineage>
</organism>
<keyword evidence="3" id="KW-1185">Reference proteome</keyword>
<dbReference type="EMBL" id="RDOJ01000003">
    <property type="protein sequence ID" value="RLZ11905.1"/>
    <property type="molecule type" value="Genomic_DNA"/>
</dbReference>
<proteinExistence type="predicted"/>